<dbReference type="EMBL" id="CM029041">
    <property type="protein sequence ID" value="KAG2627794.1"/>
    <property type="molecule type" value="Genomic_DNA"/>
</dbReference>
<dbReference type="InterPro" id="IPR053197">
    <property type="entry name" value="F-box_SCFL_complex_component"/>
</dbReference>
<sequence length="110" mass="12596">KNSLGDWCVDEDLHALIHLLRCSPIVQKLTLRLRLIGASVYHHGTDESEPKKVNCKHLKKVKITCVQGDTRVPNIVKFILANAKSLPEIYIKPYEHWVDHADVEDFDLLT</sequence>
<proteinExistence type="predicted"/>
<evidence type="ECO:0000313" key="1">
    <source>
        <dbReference type="EMBL" id="KAG2627794.1"/>
    </source>
</evidence>
<organism evidence="1 2">
    <name type="scientific">Panicum virgatum</name>
    <name type="common">Blackwell switchgrass</name>
    <dbReference type="NCBI Taxonomy" id="38727"/>
    <lineage>
        <taxon>Eukaryota</taxon>
        <taxon>Viridiplantae</taxon>
        <taxon>Streptophyta</taxon>
        <taxon>Embryophyta</taxon>
        <taxon>Tracheophyta</taxon>
        <taxon>Spermatophyta</taxon>
        <taxon>Magnoliopsida</taxon>
        <taxon>Liliopsida</taxon>
        <taxon>Poales</taxon>
        <taxon>Poaceae</taxon>
        <taxon>PACMAD clade</taxon>
        <taxon>Panicoideae</taxon>
        <taxon>Panicodae</taxon>
        <taxon>Paniceae</taxon>
        <taxon>Panicinae</taxon>
        <taxon>Panicum</taxon>
        <taxon>Panicum sect. Hiantes</taxon>
    </lineage>
</organism>
<accession>A0A8T0V322</accession>
<evidence type="ECO:0000313" key="2">
    <source>
        <dbReference type="Proteomes" id="UP000823388"/>
    </source>
</evidence>
<keyword evidence="2" id="KW-1185">Reference proteome</keyword>
<comment type="caution">
    <text evidence="1">The sequence shown here is derived from an EMBL/GenBank/DDBJ whole genome shotgun (WGS) entry which is preliminary data.</text>
</comment>
<reference evidence="1" key="1">
    <citation type="submission" date="2020-05" db="EMBL/GenBank/DDBJ databases">
        <title>WGS assembly of Panicum virgatum.</title>
        <authorList>
            <person name="Lovell J.T."/>
            <person name="Jenkins J."/>
            <person name="Shu S."/>
            <person name="Juenger T.E."/>
            <person name="Schmutz J."/>
        </authorList>
    </citation>
    <scope>NUCLEOTIDE SEQUENCE</scope>
    <source>
        <strain evidence="1">AP13</strain>
    </source>
</reference>
<dbReference type="Proteomes" id="UP000823388">
    <property type="component" value="Chromosome 3K"/>
</dbReference>
<name>A0A8T0V322_PANVG</name>
<evidence type="ECO:0008006" key="3">
    <source>
        <dbReference type="Google" id="ProtNLM"/>
    </source>
</evidence>
<protein>
    <recommendedName>
        <fullName evidence="3">FBD domain-containing protein</fullName>
    </recommendedName>
</protein>
<dbReference type="PANTHER" id="PTHR34223">
    <property type="entry name" value="OS11G0201299 PROTEIN"/>
    <property type="match status" value="1"/>
</dbReference>
<feature type="non-terminal residue" evidence="1">
    <location>
        <position position="1"/>
    </location>
</feature>
<feature type="non-terminal residue" evidence="1">
    <location>
        <position position="110"/>
    </location>
</feature>
<gene>
    <name evidence="1" type="ORF">PVAP13_3KG263425</name>
</gene>
<dbReference type="PANTHER" id="PTHR34223:SF36">
    <property type="entry name" value="F-BOX DOMAIN-CONTAINING PROTEIN"/>
    <property type="match status" value="1"/>
</dbReference>
<dbReference type="AlphaFoldDB" id="A0A8T0V322"/>